<name>R0IEK2_EXST2</name>
<proteinExistence type="predicted"/>
<dbReference type="AlphaFoldDB" id="R0IEK2"/>
<dbReference type="Pfam" id="PF04090">
    <property type="entry name" value="Rrn11"/>
    <property type="match status" value="1"/>
</dbReference>
<dbReference type="PANTHER" id="PTHR28244:SF1">
    <property type="entry name" value="RNA POLYMERASE I-SPECIFIC TRANSCRIPTION INITIATION FACTOR RRN11"/>
    <property type="match status" value="1"/>
</dbReference>
<dbReference type="PANTHER" id="PTHR28244">
    <property type="entry name" value="RNA POLYMERASE I-SPECIFIC TRANSCRIPTION INITIATION FACTOR RRN11"/>
    <property type="match status" value="1"/>
</dbReference>
<gene>
    <name evidence="2" type="ORF">SETTUDRAFT_32758</name>
</gene>
<evidence type="ECO:0000313" key="3">
    <source>
        <dbReference type="Proteomes" id="UP000016935"/>
    </source>
</evidence>
<dbReference type="InterPro" id="IPR007224">
    <property type="entry name" value="TIF_Rrn11"/>
</dbReference>
<feature type="compositionally biased region" description="Basic residues" evidence="1">
    <location>
        <begin position="22"/>
        <end position="31"/>
    </location>
</feature>
<dbReference type="GO" id="GO:0042790">
    <property type="term" value="P:nucleolar large rRNA transcription by RNA polymerase I"/>
    <property type="evidence" value="ECO:0007669"/>
    <property type="project" value="TreeGrafter"/>
</dbReference>
<evidence type="ECO:0000313" key="2">
    <source>
        <dbReference type="EMBL" id="EOA83720.1"/>
    </source>
</evidence>
<evidence type="ECO:0000256" key="1">
    <source>
        <dbReference type="SAM" id="MobiDB-lite"/>
    </source>
</evidence>
<dbReference type="Proteomes" id="UP000016935">
    <property type="component" value="Unassembled WGS sequence"/>
</dbReference>
<dbReference type="EMBL" id="KB908814">
    <property type="protein sequence ID" value="EOA83720.1"/>
    <property type="molecule type" value="Genomic_DNA"/>
</dbReference>
<sequence>MPYFTSQLRDQTDPSRSLRAAHYQKARKSKEKRNLGESHPEPIDDDSDRDQQDAPHEQAYPRSTAQSPAASAAPEKAQLRVAGLLPGHAHDVPRPPFPHAPASVSRGPHGPTAIHEQLASAPVRLYAVDPASTDTHAQPDASKRAHLDNLTTLMHCCLLRGDYDRAGRAWGMILRTQIAGGHPVDPRNHGRWGVGAEIALRRTPHNAGVDMQAETHVGEMGPFSEEAFELAREYYDRLIIQHPNRKTLPHAVDERMFYPAMFSLWIYQVCEKSKRTRRQLQGERTDRSHSPRSVSSAGDAADRPTDFGAKDEAIRVEELAQAMEIAERLDQVIASPPFDRQANLLQLRGNVALWISNLTAGTGAEEDWDAAACAQTRPANRVSVADRHQRLTNAQRELRAAQAWFDRAAVNGAEGQARILSSIDQRLAEVTTYMQRRRPSPQDD</sequence>
<feature type="region of interest" description="Disordered" evidence="1">
    <location>
        <begin position="1"/>
        <end position="109"/>
    </location>
</feature>
<keyword evidence="3" id="KW-1185">Reference proteome</keyword>
<feature type="compositionally biased region" description="Basic and acidic residues" evidence="1">
    <location>
        <begin position="32"/>
        <end position="42"/>
    </location>
</feature>
<dbReference type="GO" id="GO:0017025">
    <property type="term" value="F:TBP-class protein binding"/>
    <property type="evidence" value="ECO:0007669"/>
    <property type="project" value="TreeGrafter"/>
</dbReference>
<protein>
    <submittedName>
        <fullName evidence="2">Uncharacterized protein</fullName>
    </submittedName>
</protein>
<dbReference type="STRING" id="671987.R0IEK2"/>
<dbReference type="GO" id="GO:0001164">
    <property type="term" value="F:RNA polymerase I core promoter sequence-specific DNA binding"/>
    <property type="evidence" value="ECO:0007669"/>
    <property type="project" value="InterPro"/>
</dbReference>
<dbReference type="RefSeq" id="XP_008028063.1">
    <property type="nucleotide sequence ID" value="XM_008029872.1"/>
</dbReference>
<reference evidence="2 3" key="2">
    <citation type="journal article" date="2013" name="PLoS Genet.">
        <title>Comparative genome structure, secondary metabolite, and effector coding capacity across Cochliobolus pathogens.</title>
        <authorList>
            <person name="Condon B.J."/>
            <person name="Leng Y."/>
            <person name="Wu D."/>
            <person name="Bushley K.E."/>
            <person name="Ohm R.A."/>
            <person name="Otillar R."/>
            <person name="Martin J."/>
            <person name="Schackwitz W."/>
            <person name="Grimwood J."/>
            <person name="MohdZainudin N."/>
            <person name="Xue C."/>
            <person name="Wang R."/>
            <person name="Manning V.A."/>
            <person name="Dhillon B."/>
            <person name="Tu Z.J."/>
            <person name="Steffenson B.J."/>
            <person name="Salamov A."/>
            <person name="Sun H."/>
            <person name="Lowry S."/>
            <person name="LaButti K."/>
            <person name="Han J."/>
            <person name="Copeland A."/>
            <person name="Lindquist E."/>
            <person name="Barry K."/>
            <person name="Schmutz J."/>
            <person name="Baker S.E."/>
            <person name="Ciuffetti L.M."/>
            <person name="Grigoriev I.V."/>
            <person name="Zhong S."/>
            <person name="Turgeon B.G."/>
        </authorList>
    </citation>
    <scope>NUCLEOTIDE SEQUENCE [LARGE SCALE GENOMIC DNA]</scope>
    <source>
        <strain evidence="3">28A</strain>
    </source>
</reference>
<reference evidence="2 3" key="1">
    <citation type="journal article" date="2012" name="PLoS Pathog.">
        <title>Diverse lifestyles and strategies of plant pathogenesis encoded in the genomes of eighteen Dothideomycetes fungi.</title>
        <authorList>
            <person name="Ohm R.A."/>
            <person name="Feau N."/>
            <person name="Henrissat B."/>
            <person name="Schoch C.L."/>
            <person name="Horwitz B.A."/>
            <person name="Barry K.W."/>
            <person name="Condon B.J."/>
            <person name="Copeland A.C."/>
            <person name="Dhillon B."/>
            <person name="Glaser F."/>
            <person name="Hesse C.N."/>
            <person name="Kosti I."/>
            <person name="LaButti K."/>
            <person name="Lindquist E.A."/>
            <person name="Lucas S."/>
            <person name="Salamov A.A."/>
            <person name="Bradshaw R.E."/>
            <person name="Ciuffetti L."/>
            <person name="Hamelin R.C."/>
            <person name="Kema G.H.J."/>
            <person name="Lawrence C."/>
            <person name="Scott J.A."/>
            <person name="Spatafora J.W."/>
            <person name="Turgeon B.G."/>
            <person name="de Wit P.J.G.M."/>
            <person name="Zhong S."/>
            <person name="Goodwin S.B."/>
            <person name="Grigoriev I.V."/>
        </authorList>
    </citation>
    <scope>NUCLEOTIDE SEQUENCE [LARGE SCALE GENOMIC DNA]</scope>
    <source>
        <strain evidence="3">28A</strain>
    </source>
</reference>
<organism evidence="2 3">
    <name type="scientific">Exserohilum turcicum (strain 28A)</name>
    <name type="common">Northern leaf blight fungus</name>
    <name type="synonym">Setosphaeria turcica</name>
    <dbReference type="NCBI Taxonomy" id="671987"/>
    <lineage>
        <taxon>Eukaryota</taxon>
        <taxon>Fungi</taxon>
        <taxon>Dikarya</taxon>
        <taxon>Ascomycota</taxon>
        <taxon>Pezizomycotina</taxon>
        <taxon>Dothideomycetes</taxon>
        <taxon>Pleosporomycetidae</taxon>
        <taxon>Pleosporales</taxon>
        <taxon>Pleosporineae</taxon>
        <taxon>Pleosporaceae</taxon>
        <taxon>Exserohilum</taxon>
    </lineage>
</organism>
<accession>R0IEK2</accession>
<dbReference type="GO" id="GO:0070860">
    <property type="term" value="C:RNA polymerase I core factor complex"/>
    <property type="evidence" value="ECO:0007669"/>
    <property type="project" value="TreeGrafter"/>
</dbReference>
<feature type="compositionally biased region" description="Basic and acidic residues" evidence="1">
    <location>
        <begin position="280"/>
        <end position="289"/>
    </location>
</feature>
<feature type="compositionally biased region" description="Basic and acidic residues" evidence="1">
    <location>
        <begin position="300"/>
        <end position="309"/>
    </location>
</feature>
<feature type="region of interest" description="Disordered" evidence="1">
    <location>
        <begin position="277"/>
        <end position="309"/>
    </location>
</feature>
<dbReference type="GeneID" id="19403691"/>
<dbReference type="OrthoDB" id="2159786at2759"/>
<dbReference type="InterPro" id="IPR053029">
    <property type="entry name" value="RNA_pol_I-specific_init_factor"/>
</dbReference>
<dbReference type="eggNOG" id="ENOG502SC4N">
    <property type="taxonomic scope" value="Eukaryota"/>
</dbReference>
<dbReference type="HOGENOM" id="CLU_027162_1_0_1"/>
<feature type="compositionally biased region" description="Low complexity" evidence="1">
    <location>
        <begin position="65"/>
        <end position="76"/>
    </location>
</feature>
<dbReference type="GO" id="GO:0001181">
    <property type="term" value="F:RNA polymerase I general transcription initiation factor activity"/>
    <property type="evidence" value="ECO:0007669"/>
    <property type="project" value="InterPro"/>
</dbReference>